<dbReference type="SUPFAM" id="SSF56935">
    <property type="entry name" value="Porins"/>
    <property type="match status" value="1"/>
</dbReference>
<dbReference type="GO" id="GO:0015344">
    <property type="term" value="F:siderophore uptake transmembrane transporter activity"/>
    <property type="evidence" value="ECO:0007669"/>
    <property type="project" value="TreeGrafter"/>
</dbReference>
<dbReference type="GO" id="GO:0009279">
    <property type="term" value="C:cell outer membrane"/>
    <property type="evidence" value="ECO:0007669"/>
    <property type="project" value="UniProtKB-SubCell"/>
</dbReference>
<keyword evidence="7 16" id="KW-0732">Signal</keyword>
<evidence type="ECO:0000259" key="17">
    <source>
        <dbReference type="Pfam" id="PF00593"/>
    </source>
</evidence>
<dbReference type="InterPro" id="IPR036942">
    <property type="entry name" value="Beta-barrel_TonB_sf"/>
</dbReference>
<evidence type="ECO:0000259" key="18">
    <source>
        <dbReference type="Pfam" id="PF07715"/>
    </source>
</evidence>
<dbReference type="GO" id="GO:0015891">
    <property type="term" value="P:siderophore transport"/>
    <property type="evidence" value="ECO:0007669"/>
    <property type="project" value="InterPro"/>
</dbReference>
<evidence type="ECO:0000313" key="20">
    <source>
        <dbReference type="Proteomes" id="UP000541185"/>
    </source>
</evidence>
<evidence type="ECO:0000256" key="15">
    <source>
        <dbReference type="RuleBase" id="RU003357"/>
    </source>
</evidence>
<keyword evidence="13 14" id="KW-0998">Cell outer membrane</keyword>
<dbReference type="Pfam" id="PF00593">
    <property type="entry name" value="TonB_dep_Rec_b-barrel"/>
    <property type="match status" value="1"/>
</dbReference>
<keyword evidence="9" id="KW-0406">Ion transport</keyword>
<dbReference type="InterPro" id="IPR037066">
    <property type="entry name" value="Plug_dom_sf"/>
</dbReference>
<feature type="domain" description="TonB-dependent receptor plug" evidence="18">
    <location>
        <begin position="70"/>
        <end position="170"/>
    </location>
</feature>
<keyword evidence="6 14" id="KW-0812">Transmembrane</keyword>
<keyword evidence="8" id="KW-0408">Iron</keyword>
<evidence type="ECO:0000256" key="12">
    <source>
        <dbReference type="ARBA" id="ARBA00023170"/>
    </source>
</evidence>
<dbReference type="NCBIfam" id="TIGR01783">
    <property type="entry name" value="TonB-siderophor"/>
    <property type="match status" value="1"/>
</dbReference>
<feature type="signal peptide" evidence="16">
    <location>
        <begin position="1"/>
        <end position="29"/>
    </location>
</feature>
<evidence type="ECO:0000256" key="4">
    <source>
        <dbReference type="ARBA" id="ARBA00022452"/>
    </source>
</evidence>
<dbReference type="InterPro" id="IPR010105">
    <property type="entry name" value="TonB_sidphr_rcpt"/>
</dbReference>
<dbReference type="AlphaFoldDB" id="A0A848H7X9"/>
<comment type="similarity">
    <text evidence="2 14 15">Belongs to the TonB-dependent receptor family.</text>
</comment>
<evidence type="ECO:0000256" key="11">
    <source>
        <dbReference type="ARBA" id="ARBA00023136"/>
    </source>
</evidence>
<sequence length="706" mass="77712">MGRERVRASHNRRLAIPFAAACVAMGAQAQVQTLPEVRVIAPAERETAASPVNGYKAKNAITGTKTDTPLMETPQAVTVITRDQMVDQGATNMQDALNYAAGVRSNAYGLDTRSDGTRIRGAFPDEYQDGLRRMFDWYTSNTRVEPYTLERIEVLRGPSSMLFGQSSTGGLINSVSKLPQDRFQGEVGVQLGNYGRKQLQADITGPLTANGEWLYRLVALGRDSDTQVDYVPDDRAGIAPTLTWRPSGATSLTILGLWQKDKSGSSSQFFPWQGVLLPNPNGKIPLNHFIGEPGFDKYDSERRSIGWQFEHRFDDRYVVRQNFRYSRNDVDYFSLYGDSFTLPGGWAADPINQRVLGRFVDVSVTKAKMLQADQHLQADLATGAVKHKLVAGLDLARYTKDTSSFFDYPDYLGGTSPNIDVYTPTYTGYTLAGPLAVQPRSGVRQAGVYLQDQARYDNWIVVAGLRYDRSSTQLEGSEDSKTNATTRRLGLLYAFPSGVSPYISYSESFTPQAPASAFGTVIPLAPLRGEQIEAGLKYEPPGGRYSASLAAYKLKEKNQVVNTGTSLTQAGQTRTDGLELEFKGNVTSAFELAAHYNYTNVDAALEQLPEHQAAVWGKYRFALGGINGFSAGAGVRYMSAFQDGVAPETPSVTLLDLMLAYETGNWRYAVNINNATDREYVSTCLNRGDCWFGAKRNVIASATYRF</sequence>
<dbReference type="PANTHER" id="PTHR32552:SF68">
    <property type="entry name" value="FERRICHROME OUTER MEMBRANE TRANSPORTER_PHAGE RECEPTOR"/>
    <property type="match status" value="1"/>
</dbReference>
<evidence type="ECO:0000313" key="19">
    <source>
        <dbReference type="EMBL" id="NML46042.1"/>
    </source>
</evidence>
<evidence type="ECO:0000256" key="1">
    <source>
        <dbReference type="ARBA" id="ARBA00004571"/>
    </source>
</evidence>
<comment type="caution">
    <text evidence="19">The sequence shown here is derived from an EMBL/GenBank/DDBJ whole genome shotgun (WGS) entry which is preliminary data.</text>
</comment>
<keyword evidence="11 14" id="KW-0472">Membrane</keyword>
<reference evidence="19 20" key="1">
    <citation type="submission" date="2020-04" db="EMBL/GenBank/DDBJ databases">
        <title>Ramlibacter sp. G-1-2-2 isolated from soil.</title>
        <authorList>
            <person name="Dahal R.H."/>
        </authorList>
    </citation>
    <scope>NUCLEOTIDE SEQUENCE [LARGE SCALE GENOMIC DNA]</scope>
    <source>
        <strain evidence="19 20">G-1-2-2</strain>
    </source>
</reference>
<evidence type="ECO:0000256" key="5">
    <source>
        <dbReference type="ARBA" id="ARBA00022496"/>
    </source>
</evidence>
<keyword evidence="5" id="KW-0410">Iron transport</keyword>
<dbReference type="Pfam" id="PF07715">
    <property type="entry name" value="Plug"/>
    <property type="match status" value="1"/>
</dbReference>
<dbReference type="InterPro" id="IPR000531">
    <property type="entry name" value="Beta-barrel_TonB"/>
</dbReference>
<keyword evidence="10 15" id="KW-0798">TonB box</keyword>
<accession>A0A848H7X9</accession>
<feature type="chain" id="PRO_5032904841" evidence="16">
    <location>
        <begin position="30"/>
        <end position="706"/>
    </location>
</feature>
<dbReference type="InterPro" id="IPR012910">
    <property type="entry name" value="Plug_dom"/>
</dbReference>
<evidence type="ECO:0000256" key="9">
    <source>
        <dbReference type="ARBA" id="ARBA00023065"/>
    </source>
</evidence>
<evidence type="ECO:0000256" key="2">
    <source>
        <dbReference type="ARBA" id="ARBA00009810"/>
    </source>
</evidence>
<organism evidence="19 20">
    <name type="scientific">Ramlibacter agri</name>
    <dbReference type="NCBI Taxonomy" id="2728837"/>
    <lineage>
        <taxon>Bacteria</taxon>
        <taxon>Pseudomonadati</taxon>
        <taxon>Pseudomonadota</taxon>
        <taxon>Betaproteobacteria</taxon>
        <taxon>Burkholderiales</taxon>
        <taxon>Comamonadaceae</taxon>
        <taxon>Ramlibacter</taxon>
    </lineage>
</organism>
<dbReference type="Gene3D" id="2.40.170.20">
    <property type="entry name" value="TonB-dependent receptor, beta-barrel domain"/>
    <property type="match status" value="1"/>
</dbReference>
<evidence type="ECO:0000256" key="13">
    <source>
        <dbReference type="ARBA" id="ARBA00023237"/>
    </source>
</evidence>
<dbReference type="PANTHER" id="PTHR32552">
    <property type="entry name" value="FERRICHROME IRON RECEPTOR-RELATED"/>
    <property type="match status" value="1"/>
</dbReference>
<name>A0A848H7X9_9BURK</name>
<dbReference type="RefSeq" id="WP_169420334.1">
    <property type="nucleotide sequence ID" value="NZ_JABBFX010000002.1"/>
</dbReference>
<gene>
    <name evidence="19" type="ORF">HHL11_20000</name>
</gene>
<feature type="domain" description="TonB-dependent receptor-like beta-barrel" evidence="17">
    <location>
        <begin position="246"/>
        <end position="674"/>
    </location>
</feature>
<comment type="subcellular location">
    <subcellularLocation>
        <location evidence="1 14">Cell outer membrane</location>
        <topology evidence="1 14">Multi-pass membrane protein</topology>
    </subcellularLocation>
</comment>
<keyword evidence="12 19" id="KW-0675">Receptor</keyword>
<dbReference type="InterPro" id="IPR039426">
    <property type="entry name" value="TonB-dep_rcpt-like"/>
</dbReference>
<evidence type="ECO:0000256" key="16">
    <source>
        <dbReference type="SAM" id="SignalP"/>
    </source>
</evidence>
<dbReference type="Proteomes" id="UP000541185">
    <property type="component" value="Unassembled WGS sequence"/>
</dbReference>
<proteinExistence type="inferred from homology"/>
<keyword evidence="20" id="KW-1185">Reference proteome</keyword>
<evidence type="ECO:0000256" key="3">
    <source>
        <dbReference type="ARBA" id="ARBA00022448"/>
    </source>
</evidence>
<evidence type="ECO:0000256" key="6">
    <source>
        <dbReference type="ARBA" id="ARBA00022692"/>
    </source>
</evidence>
<dbReference type="GO" id="GO:0038023">
    <property type="term" value="F:signaling receptor activity"/>
    <property type="evidence" value="ECO:0007669"/>
    <property type="project" value="InterPro"/>
</dbReference>
<protein>
    <submittedName>
        <fullName evidence="19">TonB-dependent siderophore receptor</fullName>
    </submittedName>
</protein>
<dbReference type="CDD" id="cd01347">
    <property type="entry name" value="ligand_gated_channel"/>
    <property type="match status" value="1"/>
</dbReference>
<evidence type="ECO:0000256" key="14">
    <source>
        <dbReference type="PROSITE-ProRule" id="PRU01360"/>
    </source>
</evidence>
<dbReference type="EMBL" id="JABBFX010000002">
    <property type="protein sequence ID" value="NML46042.1"/>
    <property type="molecule type" value="Genomic_DNA"/>
</dbReference>
<dbReference type="PROSITE" id="PS52016">
    <property type="entry name" value="TONB_DEPENDENT_REC_3"/>
    <property type="match status" value="1"/>
</dbReference>
<keyword evidence="3 14" id="KW-0813">Transport</keyword>
<evidence type="ECO:0000256" key="10">
    <source>
        <dbReference type="ARBA" id="ARBA00023077"/>
    </source>
</evidence>
<evidence type="ECO:0000256" key="7">
    <source>
        <dbReference type="ARBA" id="ARBA00022729"/>
    </source>
</evidence>
<keyword evidence="4 14" id="KW-1134">Transmembrane beta strand</keyword>
<dbReference type="FunFam" id="2.170.130.10:FF:000001">
    <property type="entry name" value="Catecholate siderophore TonB-dependent receptor"/>
    <property type="match status" value="1"/>
</dbReference>
<dbReference type="Gene3D" id="2.170.130.10">
    <property type="entry name" value="TonB-dependent receptor, plug domain"/>
    <property type="match status" value="1"/>
</dbReference>
<evidence type="ECO:0000256" key="8">
    <source>
        <dbReference type="ARBA" id="ARBA00023004"/>
    </source>
</evidence>